<protein>
    <recommendedName>
        <fullName evidence="3">Transposase</fullName>
    </recommendedName>
</protein>
<name>A0A1G8NXH5_9MICC</name>
<dbReference type="STRING" id="335973.SAMN04488693_1278"/>
<proteinExistence type="predicted"/>
<dbReference type="EMBL" id="FNDT01000027">
    <property type="protein sequence ID" value="SDI84904.1"/>
    <property type="molecule type" value="Genomic_DNA"/>
</dbReference>
<organism evidence="1 2">
    <name type="scientific">Arthrobacter subterraneus</name>
    <dbReference type="NCBI Taxonomy" id="335973"/>
    <lineage>
        <taxon>Bacteria</taxon>
        <taxon>Bacillati</taxon>
        <taxon>Actinomycetota</taxon>
        <taxon>Actinomycetes</taxon>
        <taxon>Micrococcales</taxon>
        <taxon>Micrococcaceae</taxon>
        <taxon>Arthrobacter</taxon>
    </lineage>
</organism>
<dbReference type="Proteomes" id="UP000199258">
    <property type="component" value="Unassembled WGS sequence"/>
</dbReference>
<evidence type="ECO:0000313" key="1">
    <source>
        <dbReference type="EMBL" id="SDI84904.1"/>
    </source>
</evidence>
<gene>
    <name evidence="1" type="ORF">SAMN04488693_1278</name>
</gene>
<evidence type="ECO:0000313" key="2">
    <source>
        <dbReference type="Proteomes" id="UP000199258"/>
    </source>
</evidence>
<evidence type="ECO:0008006" key="3">
    <source>
        <dbReference type="Google" id="ProtNLM"/>
    </source>
</evidence>
<reference evidence="1 2" key="1">
    <citation type="submission" date="2016-10" db="EMBL/GenBank/DDBJ databases">
        <authorList>
            <person name="de Groot N.N."/>
        </authorList>
    </citation>
    <scope>NUCLEOTIDE SEQUENCE [LARGE SCALE GENOMIC DNA]</scope>
    <source>
        <strain evidence="1 2">NP_1H</strain>
    </source>
</reference>
<accession>A0A1G8NXH5</accession>
<sequence length="175" mass="18833">MRLGARRVEVFADGSRVGSHVRAVAKYTHVLELDHYLEVLGRKPGALAGSTALASARASGAFTAGHQRFWDKARAKLGDREGTRALVEVLLLSRTLPVEAIEHAMNTAATTHDFTAERLAVAARNHGTGTVTAPKTSNRLKLAPGVDERILHLPQRSRPSLARYDQLLATAAGAR</sequence>
<dbReference type="AlphaFoldDB" id="A0A1G8NXH5"/>
<keyword evidence="2" id="KW-1185">Reference proteome</keyword>